<evidence type="ECO:0000256" key="7">
    <source>
        <dbReference type="SAM" id="Phobius"/>
    </source>
</evidence>
<reference evidence="9" key="2">
    <citation type="submission" date="2020-09" db="EMBL/GenBank/DDBJ databases">
        <authorList>
            <person name="Sun Q."/>
            <person name="Zhou Y."/>
        </authorList>
    </citation>
    <scope>NUCLEOTIDE SEQUENCE</scope>
    <source>
        <strain evidence="9">CGMCC 1.15493</strain>
    </source>
</reference>
<dbReference type="PANTHER" id="PTHR24421:SF58">
    <property type="entry name" value="SIGNAL TRANSDUCTION HISTIDINE-PROTEIN KINASE_PHOSPHATASE UHPB"/>
    <property type="match status" value="1"/>
</dbReference>
<name>A0A916XTL8_9HYPH</name>
<keyword evidence="3" id="KW-0808">Transferase</keyword>
<feature type="transmembrane region" description="Helical" evidence="7">
    <location>
        <begin position="178"/>
        <end position="202"/>
    </location>
</feature>
<dbReference type="CDD" id="cd16917">
    <property type="entry name" value="HATPase_UhpB-NarQ-NarX-like"/>
    <property type="match status" value="1"/>
</dbReference>
<dbReference type="SMART" id="SM00387">
    <property type="entry name" value="HATPase_c"/>
    <property type="match status" value="1"/>
</dbReference>
<evidence type="ECO:0000259" key="8">
    <source>
        <dbReference type="PROSITE" id="PS50885"/>
    </source>
</evidence>
<dbReference type="PANTHER" id="PTHR24421">
    <property type="entry name" value="NITRATE/NITRITE SENSOR PROTEIN NARX-RELATED"/>
    <property type="match status" value="1"/>
</dbReference>
<dbReference type="InterPro" id="IPR003660">
    <property type="entry name" value="HAMP_dom"/>
</dbReference>
<feature type="region of interest" description="Disordered" evidence="6">
    <location>
        <begin position="104"/>
        <end position="125"/>
    </location>
</feature>
<protein>
    <submittedName>
        <fullName evidence="9">Sensor histidine kinase</fullName>
    </submittedName>
</protein>
<reference evidence="9" key="1">
    <citation type="journal article" date="2014" name="Int. J. Syst. Evol. Microbiol.">
        <title>Complete genome sequence of Corynebacterium casei LMG S-19264T (=DSM 44701T), isolated from a smear-ripened cheese.</title>
        <authorList>
            <consortium name="US DOE Joint Genome Institute (JGI-PGF)"/>
            <person name="Walter F."/>
            <person name="Albersmeier A."/>
            <person name="Kalinowski J."/>
            <person name="Ruckert C."/>
        </authorList>
    </citation>
    <scope>NUCLEOTIDE SEQUENCE</scope>
    <source>
        <strain evidence="9">CGMCC 1.15493</strain>
    </source>
</reference>
<dbReference type="GO" id="GO:0016020">
    <property type="term" value="C:membrane"/>
    <property type="evidence" value="ECO:0007669"/>
    <property type="project" value="UniProtKB-SubCell"/>
</dbReference>
<sequence length="489" mass="53112">MTAETAPHALALDGVPARRAVRLKLRILAGLLCLSALVWLAVAFGLVINARLATEQEVEASFQIAARFIASRIPAIEAADAPGAALAELIEELSEMRHVSATVTEEGGVERSSVPAHEARQAEEDEGVASPSWFTSLIHAEPRVEVFPLRFADDHKGRVLLESDDSDEILEVWMDFRIILPLTMGYGALILVISFVSIDLIFSRLKRVTEALDDLRGGQLETRVPITGYAEFRPLADGVNDLASHLLAKQRENQHLALRLLLAQEDERRRLANDLHDEMGPHLFGIRATAGSLKHLVEAQSTDRDGTLSETVAAIDAQARTIQEIVRRVLSNLRPMSIAKVPLCDSIGELAAEFERISPGTVFDLDCRTEDFSFGDVVDLTVYRFVQESVLNAIRHGRARRVSVALVSGPAAGAVSSLPTVLDVTVVDDGTGPPPKPGTGLGLLGIAERVEALGGSWTAPQRTADETRTSMRVPCALARRIDPDRPTRP</sequence>
<keyword evidence="7" id="KW-0812">Transmembrane</keyword>
<comment type="subcellular location">
    <subcellularLocation>
        <location evidence="1">Membrane</location>
    </subcellularLocation>
</comment>
<evidence type="ECO:0000313" key="9">
    <source>
        <dbReference type="EMBL" id="GGD09696.1"/>
    </source>
</evidence>
<dbReference type="InterPro" id="IPR050482">
    <property type="entry name" value="Sensor_HK_TwoCompSys"/>
</dbReference>
<evidence type="ECO:0000256" key="5">
    <source>
        <dbReference type="ARBA" id="ARBA00023012"/>
    </source>
</evidence>
<comment type="caution">
    <text evidence="9">The sequence shown here is derived from an EMBL/GenBank/DDBJ whole genome shotgun (WGS) entry which is preliminary data.</text>
</comment>
<keyword evidence="5" id="KW-0902">Two-component regulatory system</keyword>
<dbReference type="InterPro" id="IPR003594">
    <property type="entry name" value="HATPase_dom"/>
</dbReference>
<dbReference type="InterPro" id="IPR036890">
    <property type="entry name" value="HATPase_C_sf"/>
</dbReference>
<evidence type="ECO:0000256" key="2">
    <source>
        <dbReference type="ARBA" id="ARBA00022553"/>
    </source>
</evidence>
<keyword evidence="2" id="KW-0597">Phosphoprotein</keyword>
<dbReference type="Pfam" id="PF07730">
    <property type="entry name" value="HisKA_3"/>
    <property type="match status" value="1"/>
</dbReference>
<dbReference type="Proteomes" id="UP000613160">
    <property type="component" value="Unassembled WGS sequence"/>
</dbReference>
<dbReference type="GO" id="GO:0046983">
    <property type="term" value="F:protein dimerization activity"/>
    <property type="evidence" value="ECO:0007669"/>
    <property type="project" value="InterPro"/>
</dbReference>
<dbReference type="SMART" id="SM00304">
    <property type="entry name" value="HAMP"/>
    <property type="match status" value="1"/>
</dbReference>
<organism evidence="9 10">
    <name type="scientific">Aureimonas glaciei</name>
    <dbReference type="NCBI Taxonomy" id="1776957"/>
    <lineage>
        <taxon>Bacteria</taxon>
        <taxon>Pseudomonadati</taxon>
        <taxon>Pseudomonadota</taxon>
        <taxon>Alphaproteobacteria</taxon>
        <taxon>Hyphomicrobiales</taxon>
        <taxon>Aurantimonadaceae</taxon>
        <taxon>Aureimonas</taxon>
    </lineage>
</organism>
<feature type="domain" description="HAMP" evidence="8">
    <location>
        <begin position="199"/>
        <end position="251"/>
    </location>
</feature>
<keyword evidence="7" id="KW-0472">Membrane</keyword>
<dbReference type="EMBL" id="BMJJ01000002">
    <property type="protein sequence ID" value="GGD09696.1"/>
    <property type="molecule type" value="Genomic_DNA"/>
</dbReference>
<keyword evidence="4 9" id="KW-0418">Kinase</keyword>
<dbReference type="Gene3D" id="3.30.565.10">
    <property type="entry name" value="Histidine kinase-like ATPase, C-terminal domain"/>
    <property type="match status" value="1"/>
</dbReference>
<dbReference type="Pfam" id="PF00672">
    <property type="entry name" value="HAMP"/>
    <property type="match status" value="1"/>
</dbReference>
<dbReference type="CDD" id="cd06225">
    <property type="entry name" value="HAMP"/>
    <property type="match status" value="1"/>
</dbReference>
<dbReference type="RefSeq" id="WP_188849543.1">
    <property type="nucleotide sequence ID" value="NZ_BMJJ01000002.1"/>
</dbReference>
<evidence type="ECO:0000256" key="4">
    <source>
        <dbReference type="ARBA" id="ARBA00022777"/>
    </source>
</evidence>
<dbReference type="PROSITE" id="PS50885">
    <property type="entry name" value="HAMP"/>
    <property type="match status" value="1"/>
</dbReference>
<dbReference type="AlphaFoldDB" id="A0A916XTL8"/>
<dbReference type="Gene3D" id="1.20.5.1930">
    <property type="match status" value="1"/>
</dbReference>
<evidence type="ECO:0000256" key="3">
    <source>
        <dbReference type="ARBA" id="ARBA00022679"/>
    </source>
</evidence>
<keyword evidence="7" id="KW-1133">Transmembrane helix</keyword>
<evidence type="ECO:0000313" key="10">
    <source>
        <dbReference type="Proteomes" id="UP000613160"/>
    </source>
</evidence>
<dbReference type="SUPFAM" id="SSF55874">
    <property type="entry name" value="ATPase domain of HSP90 chaperone/DNA topoisomerase II/histidine kinase"/>
    <property type="match status" value="1"/>
</dbReference>
<dbReference type="InterPro" id="IPR011712">
    <property type="entry name" value="Sig_transdc_His_kin_sub3_dim/P"/>
</dbReference>
<evidence type="ECO:0000256" key="1">
    <source>
        <dbReference type="ARBA" id="ARBA00004370"/>
    </source>
</evidence>
<gene>
    <name evidence="9" type="ORF">GCM10011335_10770</name>
</gene>
<accession>A0A916XTL8</accession>
<proteinExistence type="predicted"/>
<evidence type="ECO:0000256" key="6">
    <source>
        <dbReference type="SAM" id="MobiDB-lite"/>
    </source>
</evidence>
<dbReference type="GO" id="GO:0000155">
    <property type="term" value="F:phosphorelay sensor kinase activity"/>
    <property type="evidence" value="ECO:0007669"/>
    <property type="project" value="InterPro"/>
</dbReference>
<feature type="transmembrane region" description="Helical" evidence="7">
    <location>
        <begin position="27"/>
        <end position="48"/>
    </location>
</feature>
<keyword evidence="10" id="KW-1185">Reference proteome</keyword>
<dbReference type="Pfam" id="PF02518">
    <property type="entry name" value="HATPase_c"/>
    <property type="match status" value="1"/>
</dbReference>